<dbReference type="PANTHER" id="PTHR42685:SF18">
    <property type="entry name" value="DIGERANYLGERANYLGLYCEROPHOSPHOLIPID REDUCTASE"/>
    <property type="match status" value="1"/>
</dbReference>
<evidence type="ECO:0000313" key="2">
    <source>
        <dbReference type="EMBL" id="PRX15810.1"/>
    </source>
</evidence>
<gene>
    <name evidence="2" type="ORF">CLV67_12249</name>
</gene>
<comment type="caution">
    <text evidence="2">The sequence shown here is derived from an EMBL/GenBank/DDBJ whole genome shotgun (WGS) entry which is preliminary data.</text>
</comment>
<keyword evidence="3" id="KW-1185">Reference proteome</keyword>
<proteinExistence type="predicted"/>
<dbReference type="RefSeq" id="WP_106328016.1">
    <property type="nucleotide sequence ID" value="NZ_BOMO01000022.1"/>
</dbReference>
<dbReference type="Proteomes" id="UP000239415">
    <property type="component" value="Unassembled WGS sequence"/>
</dbReference>
<dbReference type="Pfam" id="PF01494">
    <property type="entry name" value="FAD_binding_3"/>
    <property type="match status" value="1"/>
</dbReference>
<dbReference type="PRINTS" id="PR00420">
    <property type="entry name" value="RNGMNOXGNASE"/>
</dbReference>
<evidence type="ECO:0000313" key="3">
    <source>
        <dbReference type="Proteomes" id="UP000239415"/>
    </source>
</evidence>
<reference evidence="2 3" key="1">
    <citation type="submission" date="2018-03" db="EMBL/GenBank/DDBJ databases">
        <title>Genomic Encyclopedia of Archaeal and Bacterial Type Strains, Phase II (KMG-II): from individual species to whole genera.</title>
        <authorList>
            <person name="Goeker M."/>
        </authorList>
    </citation>
    <scope>NUCLEOTIDE SEQUENCE [LARGE SCALE GENOMIC DNA]</scope>
    <source>
        <strain evidence="2 3">DSM 43146</strain>
    </source>
</reference>
<dbReference type="Gene3D" id="3.50.50.60">
    <property type="entry name" value="FAD/NAD(P)-binding domain"/>
    <property type="match status" value="1"/>
</dbReference>
<dbReference type="SUPFAM" id="SSF51905">
    <property type="entry name" value="FAD/NAD(P)-binding domain"/>
    <property type="match status" value="1"/>
</dbReference>
<dbReference type="GO" id="GO:0071949">
    <property type="term" value="F:FAD binding"/>
    <property type="evidence" value="ECO:0007669"/>
    <property type="project" value="InterPro"/>
</dbReference>
<sequence length="478" mass="51253">MTTTTILGAGLAGLTTAMMLHRDGHEVTVLERDPAVPTDRPWDDWDRPGVNQFRLPHYLLPRWWAELRAELPDAAAAVRAAGAVVINPLAALPAEIRGPDRDDDDRFATVTARRPVLEAALAAAATAAGVTIRRGVRVVGVRTDGRHPVPRVIGVITTAGPVSADLVIDCGGRRSALPAWLAAAGARPVAEERSDAGFVYYARHFRSPHGRLPEIRSMVIQPYESLSVLTLPADHGTWSVVLTTSGKDRALRGLREPATWSAVVSRYPAAAAWLGAEPISGVDVMAGLEDRLRRYVVDGLPVATGVVAVGDAWACTNPSLGRGASFAIIHARVLRDVLREVGAADHDKLVRRFDEATAQVVEPLYRATNFVDTHRLAEIDGDVAGVPYRPDDLRWLASKALFAAALRDPGALRGYLSISSFLNTPDEVFATPGLRDRVLALGMPAPQYPLPGPSRAELLDAVTALPHGAETSGHCGRR</sequence>
<evidence type="ECO:0000259" key="1">
    <source>
        <dbReference type="Pfam" id="PF01494"/>
    </source>
</evidence>
<protein>
    <submittedName>
        <fullName evidence="2">2-polyprenyl-6-methoxyphenol hydroxylase-like FAD-dependent oxidoreductase</fullName>
    </submittedName>
</protein>
<name>A0A2T0JZ81_9ACTN</name>
<dbReference type="PANTHER" id="PTHR42685">
    <property type="entry name" value="GERANYLGERANYL DIPHOSPHATE REDUCTASE"/>
    <property type="match status" value="1"/>
</dbReference>
<dbReference type="InterPro" id="IPR002938">
    <property type="entry name" value="FAD-bd"/>
</dbReference>
<feature type="domain" description="FAD-binding" evidence="1">
    <location>
        <begin position="116"/>
        <end position="361"/>
    </location>
</feature>
<organism evidence="2 3">
    <name type="scientific">Actinoplanes italicus</name>
    <dbReference type="NCBI Taxonomy" id="113567"/>
    <lineage>
        <taxon>Bacteria</taxon>
        <taxon>Bacillati</taxon>
        <taxon>Actinomycetota</taxon>
        <taxon>Actinomycetes</taxon>
        <taxon>Micromonosporales</taxon>
        <taxon>Micromonosporaceae</taxon>
        <taxon>Actinoplanes</taxon>
    </lineage>
</organism>
<dbReference type="Pfam" id="PF13450">
    <property type="entry name" value="NAD_binding_8"/>
    <property type="match status" value="1"/>
</dbReference>
<accession>A0A2T0JZ81</accession>
<dbReference type="EMBL" id="PVMZ01000022">
    <property type="protein sequence ID" value="PRX15810.1"/>
    <property type="molecule type" value="Genomic_DNA"/>
</dbReference>
<dbReference type="OrthoDB" id="9790035at2"/>
<dbReference type="AlphaFoldDB" id="A0A2T0JZ81"/>
<dbReference type="InterPro" id="IPR036188">
    <property type="entry name" value="FAD/NAD-bd_sf"/>
</dbReference>
<dbReference type="InterPro" id="IPR050407">
    <property type="entry name" value="Geranylgeranyl_reductase"/>
</dbReference>